<evidence type="ECO:0000256" key="2">
    <source>
        <dbReference type="SAM" id="MobiDB-lite"/>
    </source>
</evidence>
<name>A0A0W0RT29_LEGBO</name>
<accession>A0A0W0RT29</accession>
<evidence type="ECO:0000256" key="1">
    <source>
        <dbReference type="SAM" id="Coils"/>
    </source>
</evidence>
<comment type="caution">
    <text evidence="3">The sequence shown here is derived from an EMBL/GenBank/DDBJ whole genome shotgun (WGS) entry which is preliminary data.</text>
</comment>
<dbReference type="Proteomes" id="UP000054695">
    <property type="component" value="Unassembled WGS sequence"/>
</dbReference>
<proteinExistence type="predicted"/>
<keyword evidence="4" id="KW-1185">Reference proteome</keyword>
<dbReference type="PATRIC" id="fig|447.4.peg.1769"/>
<feature type="coiled-coil region" evidence="1">
    <location>
        <begin position="122"/>
        <end position="149"/>
    </location>
</feature>
<dbReference type="AlphaFoldDB" id="A0A0W0RT29"/>
<dbReference type="EMBL" id="LNXU01000017">
    <property type="protein sequence ID" value="KTC74220.1"/>
    <property type="molecule type" value="Genomic_DNA"/>
</dbReference>
<sequence length="560" mass="64550">MKNQQLRAIYTNPGEISSEQNLLEQVKEFAEIGFNKNFKKFIESNKSKIKLFTSPKFDAAKYSKEYLDFLNALILALPSAEGDIDTKTIRKKHSLNQFYSRQKKTSQEYEPIQDIIKDSTLATNVIERLNAFKEQLEAIRNQQLILQAKSLVANSDIDVNQENLRLMKSDYLKLCSNYSLKSLAAFDQKFELLFGEKSISTFRKHFAERKKIMDAIMEACKGMPVAKVIREEKSKLDKQIGDFDLIMNQATELWDLKTRLQQIKTIESSVTEKVDVLLIPSDPQKLREFIEFIAGKEKEIQRIKEGIHGSAEIHQNTKRAIGESEQYIRQKREQAEFFLQQISNTRSEAPQQRKIDESQESVVFTPKESSPKSDKKNEEALAVKKARLQEAISLIQTYRKTIEKEQKRFSVKFYKSRHQEKSSYCLSLERELRLQDNDLKFESNLHDIINNAHKKVTAGSGAKKEIITKGGSYFGTSRMLGLQRLLGIDEAWQTKGHSKFLVFSTQSDFHGLKTMGVVGDNVHKIVENFYLGVDNNSNEEYQRIKEQAFPKDVASSPQCY</sequence>
<gene>
    <name evidence="3" type="ORF">Lboz_1660</name>
</gene>
<keyword evidence="1" id="KW-0175">Coiled coil</keyword>
<reference evidence="3 4" key="1">
    <citation type="submission" date="2015-11" db="EMBL/GenBank/DDBJ databases">
        <title>Genomic analysis of 38 Legionella species identifies large and diverse effector repertoires.</title>
        <authorList>
            <person name="Burstein D."/>
            <person name="Amaro F."/>
            <person name="Zusman T."/>
            <person name="Lifshitz Z."/>
            <person name="Cohen O."/>
            <person name="Gilbert J.A."/>
            <person name="Pupko T."/>
            <person name="Shuman H.A."/>
            <person name="Segal G."/>
        </authorList>
    </citation>
    <scope>NUCLEOTIDE SEQUENCE [LARGE SCALE GENOMIC DNA]</scope>
    <source>
        <strain evidence="3 4">WIGA</strain>
    </source>
</reference>
<organism evidence="3 4">
    <name type="scientific">Legionella bozemanae</name>
    <name type="common">Fluoribacter bozemanae</name>
    <dbReference type="NCBI Taxonomy" id="447"/>
    <lineage>
        <taxon>Bacteria</taxon>
        <taxon>Pseudomonadati</taxon>
        <taxon>Pseudomonadota</taxon>
        <taxon>Gammaproteobacteria</taxon>
        <taxon>Legionellales</taxon>
        <taxon>Legionellaceae</taxon>
        <taxon>Legionella</taxon>
    </lineage>
</organism>
<evidence type="ECO:0000313" key="4">
    <source>
        <dbReference type="Proteomes" id="UP000054695"/>
    </source>
</evidence>
<protein>
    <submittedName>
        <fullName evidence="3">Uncharacterized protein</fullName>
    </submittedName>
</protein>
<dbReference type="OrthoDB" id="5638605at2"/>
<feature type="compositionally biased region" description="Basic and acidic residues" evidence="2">
    <location>
        <begin position="369"/>
        <end position="379"/>
    </location>
</feature>
<evidence type="ECO:0000313" key="3">
    <source>
        <dbReference type="EMBL" id="KTC74220.1"/>
    </source>
</evidence>
<feature type="region of interest" description="Disordered" evidence="2">
    <location>
        <begin position="346"/>
        <end position="379"/>
    </location>
</feature>
<dbReference type="RefSeq" id="WP_058459303.1">
    <property type="nucleotide sequence ID" value="NZ_CAAAIY010000001.1"/>
</dbReference>